<dbReference type="EMBL" id="JXXN02000031">
    <property type="protein sequence ID" value="THD28973.1"/>
    <property type="molecule type" value="Genomic_DNA"/>
</dbReference>
<keyword evidence="3" id="KW-1185">Reference proteome</keyword>
<name>A0A4E0RMW2_FASHE</name>
<dbReference type="Proteomes" id="UP000230066">
    <property type="component" value="Unassembled WGS sequence"/>
</dbReference>
<organism evidence="2 3">
    <name type="scientific">Fasciola hepatica</name>
    <name type="common">Liver fluke</name>
    <dbReference type="NCBI Taxonomy" id="6192"/>
    <lineage>
        <taxon>Eukaryota</taxon>
        <taxon>Metazoa</taxon>
        <taxon>Spiralia</taxon>
        <taxon>Lophotrochozoa</taxon>
        <taxon>Platyhelminthes</taxon>
        <taxon>Trematoda</taxon>
        <taxon>Digenea</taxon>
        <taxon>Plagiorchiida</taxon>
        <taxon>Echinostomata</taxon>
        <taxon>Echinostomatoidea</taxon>
        <taxon>Fasciolidae</taxon>
        <taxon>Fasciola</taxon>
    </lineage>
</organism>
<gene>
    <name evidence="2" type="ORF">D915_000186</name>
</gene>
<feature type="compositionally biased region" description="Polar residues" evidence="1">
    <location>
        <begin position="149"/>
        <end position="167"/>
    </location>
</feature>
<accession>A0A4E0RMW2</accession>
<protein>
    <submittedName>
        <fullName evidence="2">Uncharacterized protein</fullName>
    </submittedName>
</protein>
<evidence type="ECO:0000313" key="2">
    <source>
        <dbReference type="EMBL" id="THD28973.1"/>
    </source>
</evidence>
<evidence type="ECO:0000313" key="3">
    <source>
        <dbReference type="Proteomes" id="UP000230066"/>
    </source>
</evidence>
<feature type="compositionally biased region" description="Polar residues" evidence="1">
    <location>
        <begin position="1"/>
        <end position="13"/>
    </location>
</feature>
<feature type="region of interest" description="Disordered" evidence="1">
    <location>
        <begin position="1"/>
        <end position="77"/>
    </location>
</feature>
<evidence type="ECO:0000256" key="1">
    <source>
        <dbReference type="SAM" id="MobiDB-lite"/>
    </source>
</evidence>
<feature type="region of interest" description="Disordered" evidence="1">
    <location>
        <begin position="149"/>
        <end position="194"/>
    </location>
</feature>
<sequence>MGQNTGKLVTYTSPAGYPESYHQNDEDNVWDTFHSAHDSHSSGSSISSNGIDNNNNNNNKICPDPSQSTNSSSSPHDYDFQHANKCVPSGEAEVNYTWHVTIKEVPVSLGKSDPLVDDPEEQNELQKGLLRNDVNSSRVQQNTIVKKCDSTQITTPKRHTQPVTRNRSTPEEEQDEERSVTEKSNLLQLSDAET</sequence>
<feature type="compositionally biased region" description="Low complexity" evidence="1">
    <location>
        <begin position="41"/>
        <end position="59"/>
    </location>
</feature>
<dbReference type="AlphaFoldDB" id="A0A4E0RMW2"/>
<comment type="caution">
    <text evidence="2">The sequence shown here is derived from an EMBL/GenBank/DDBJ whole genome shotgun (WGS) entry which is preliminary data.</text>
</comment>
<reference evidence="2" key="1">
    <citation type="submission" date="2019-03" db="EMBL/GenBank/DDBJ databases">
        <title>Improved annotation for the trematode Fasciola hepatica.</title>
        <authorList>
            <person name="Choi Y.-J."/>
            <person name="Martin J."/>
            <person name="Mitreva M."/>
        </authorList>
    </citation>
    <scope>NUCLEOTIDE SEQUENCE [LARGE SCALE GENOMIC DNA]</scope>
</reference>
<proteinExistence type="predicted"/>